<dbReference type="EMBL" id="GBXM01053072">
    <property type="protein sequence ID" value="JAH55505.1"/>
    <property type="molecule type" value="Transcribed_RNA"/>
</dbReference>
<protein>
    <submittedName>
        <fullName evidence="1">Uncharacterized protein</fullName>
    </submittedName>
</protein>
<sequence length="29" mass="3109">MLLRSRVVNCKGLASGKGRCLFFTGCCGM</sequence>
<accession>A0A0E9TRI8</accession>
<name>A0A0E9TRI8_ANGAN</name>
<proteinExistence type="predicted"/>
<organism evidence="1">
    <name type="scientific">Anguilla anguilla</name>
    <name type="common">European freshwater eel</name>
    <name type="synonym">Muraena anguilla</name>
    <dbReference type="NCBI Taxonomy" id="7936"/>
    <lineage>
        <taxon>Eukaryota</taxon>
        <taxon>Metazoa</taxon>
        <taxon>Chordata</taxon>
        <taxon>Craniata</taxon>
        <taxon>Vertebrata</taxon>
        <taxon>Euteleostomi</taxon>
        <taxon>Actinopterygii</taxon>
        <taxon>Neopterygii</taxon>
        <taxon>Teleostei</taxon>
        <taxon>Anguilliformes</taxon>
        <taxon>Anguillidae</taxon>
        <taxon>Anguilla</taxon>
    </lineage>
</organism>
<dbReference type="AlphaFoldDB" id="A0A0E9TRI8"/>
<reference evidence="1" key="1">
    <citation type="submission" date="2014-11" db="EMBL/GenBank/DDBJ databases">
        <authorList>
            <person name="Amaro Gonzalez C."/>
        </authorList>
    </citation>
    <scope>NUCLEOTIDE SEQUENCE</scope>
</reference>
<reference evidence="1" key="2">
    <citation type="journal article" date="2015" name="Fish Shellfish Immunol.">
        <title>Early steps in the European eel (Anguilla anguilla)-Vibrio vulnificus interaction in the gills: Role of the RtxA13 toxin.</title>
        <authorList>
            <person name="Callol A."/>
            <person name="Pajuelo D."/>
            <person name="Ebbesson L."/>
            <person name="Teles M."/>
            <person name="MacKenzie S."/>
            <person name="Amaro C."/>
        </authorList>
    </citation>
    <scope>NUCLEOTIDE SEQUENCE</scope>
</reference>
<evidence type="ECO:0000313" key="1">
    <source>
        <dbReference type="EMBL" id="JAH55505.1"/>
    </source>
</evidence>